<feature type="domain" description="DNA/RNA non-specific endonuclease/pyrophosphatase/phosphodiesterase" evidence="5">
    <location>
        <begin position="149"/>
        <end position="376"/>
    </location>
</feature>
<evidence type="ECO:0000259" key="5">
    <source>
        <dbReference type="SMART" id="SM00892"/>
    </source>
</evidence>
<dbReference type="GO" id="GO:0004521">
    <property type="term" value="F:RNA endonuclease activity"/>
    <property type="evidence" value="ECO:0007669"/>
    <property type="project" value="TreeGrafter"/>
</dbReference>
<dbReference type="InterPro" id="IPR001604">
    <property type="entry name" value="Endo_G_ENPP1-like_dom"/>
</dbReference>
<evidence type="ECO:0000256" key="4">
    <source>
        <dbReference type="SAM" id="SignalP"/>
    </source>
</evidence>
<dbReference type="GO" id="GO:0003676">
    <property type="term" value="F:nucleic acid binding"/>
    <property type="evidence" value="ECO:0007669"/>
    <property type="project" value="InterPro"/>
</dbReference>
<feature type="chain" id="PRO_5041370323" description="DNA/RNA non-specific endonuclease/pyrophosphatase/phosphodiesterase domain-containing protein" evidence="4">
    <location>
        <begin position="22"/>
        <end position="416"/>
    </location>
</feature>
<gene>
    <name evidence="6" type="ORF">Zmor_015662</name>
</gene>
<comment type="caution">
    <text evidence="6">The sequence shown here is derived from an EMBL/GenBank/DDBJ whole genome shotgun (WGS) entry which is preliminary data.</text>
</comment>
<evidence type="ECO:0000256" key="1">
    <source>
        <dbReference type="ARBA" id="ARBA00010052"/>
    </source>
</evidence>
<dbReference type="GO" id="GO:0005743">
    <property type="term" value="C:mitochondrial inner membrane"/>
    <property type="evidence" value="ECO:0007669"/>
    <property type="project" value="TreeGrafter"/>
</dbReference>
<keyword evidence="7" id="KW-1185">Reference proteome</keyword>
<dbReference type="Proteomes" id="UP001168821">
    <property type="component" value="Unassembled WGS sequence"/>
</dbReference>
<keyword evidence="2" id="KW-0540">Nuclease</keyword>
<evidence type="ECO:0000256" key="2">
    <source>
        <dbReference type="ARBA" id="ARBA00022722"/>
    </source>
</evidence>
<comment type="similarity">
    <text evidence="1">Belongs to the DNA/RNA non-specific endonuclease family.</text>
</comment>
<protein>
    <recommendedName>
        <fullName evidence="5">DNA/RNA non-specific endonuclease/pyrophosphatase/phosphodiesterase domain-containing protein</fullName>
    </recommendedName>
</protein>
<feature type="signal peptide" evidence="4">
    <location>
        <begin position="1"/>
        <end position="21"/>
    </location>
</feature>
<dbReference type="InterPro" id="IPR040255">
    <property type="entry name" value="Non-specific_endonuclease"/>
</dbReference>
<dbReference type="InterPro" id="IPR044929">
    <property type="entry name" value="DNA/RNA_non-sp_Endonuclease_sf"/>
</dbReference>
<dbReference type="AlphaFoldDB" id="A0AA38IND1"/>
<proteinExistence type="inferred from homology"/>
<dbReference type="SUPFAM" id="SSF54060">
    <property type="entry name" value="His-Me finger endonucleases"/>
    <property type="match status" value="1"/>
</dbReference>
<dbReference type="InterPro" id="IPR044925">
    <property type="entry name" value="His-Me_finger_sf"/>
</dbReference>
<reference evidence="6" key="1">
    <citation type="journal article" date="2023" name="G3 (Bethesda)">
        <title>Whole genome assemblies of Zophobas morio and Tenebrio molitor.</title>
        <authorList>
            <person name="Kaur S."/>
            <person name="Stinson S.A."/>
            <person name="diCenzo G.C."/>
        </authorList>
    </citation>
    <scope>NUCLEOTIDE SEQUENCE</scope>
    <source>
        <strain evidence="6">QUZm001</strain>
    </source>
</reference>
<evidence type="ECO:0000256" key="3">
    <source>
        <dbReference type="ARBA" id="ARBA00022759"/>
    </source>
</evidence>
<dbReference type="GO" id="GO:0005634">
    <property type="term" value="C:nucleus"/>
    <property type="evidence" value="ECO:0007669"/>
    <property type="project" value="TreeGrafter"/>
</dbReference>
<keyword evidence="4" id="KW-0732">Signal</keyword>
<evidence type="ECO:0000313" key="7">
    <source>
        <dbReference type="Proteomes" id="UP001168821"/>
    </source>
</evidence>
<dbReference type="PANTHER" id="PTHR13966">
    <property type="entry name" value="ENDONUCLEASE RELATED"/>
    <property type="match status" value="1"/>
</dbReference>
<dbReference type="EMBL" id="JALNTZ010000004">
    <property type="protein sequence ID" value="KAJ3656594.1"/>
    <property type="molecule type" value="Genomic_DNA"/>
</dbReference>
<dbReference type="GO" id="GO:0046872">
    <property type="term" value="F:metal ion binding"/>
    <property type="evidence" value="ECO:0007669"/>
    <property type="project" value="InterPro"/>
</dbReference>
<keyword evidence="3" id="KW-0255">Endonuclease</keyword>
<keyword evidence="3" id="KW-0378">Hydrolase</keyword>
<accession>A0AA38IND1</accession>
<name>A0AA38IND1_9CUCU</name>
<dbReference type="Pfam" id="PF01223">
    <property type="entry name" value="Endonuclease_NS"/>
    <property type="match status" value="1"/>
</dbReference>
<dbReference type="Gene3D" id="3.40.570.10">
    <property type="entry name" value="Extracellular Endonuclease, subunit A"/>
    <property type="match status" value="1"/>
</dbReference>
<dbReference type="GO" id="GO:0000014">
    <property type="term" value="F:single-stranded DNA endodeoxyribonuclease activity"/>
    <property type="evidence" value="ECO:0007669"/>
    <property type="project" value="TreeGrafter"/>
</dbReference>
<evidence type="ECO:0000313" key="6">
    <source>
        <dbReference type="EMBL" id="KAJ3656594.1"/>
    </source>
</evidence>
<dbReference type="PANTHER" id="PTHR13966:SF17">
    <property type="entry name" value="ENDONUCLEASE-RELATED"/>
    <property type="match status" value="1"/>
</dbReference>
<dbReference type="SMART" id="SM00892">
    <property type="entry name" value="Endonuclease_NS"/>
    <property type="match status" value="1"/>
</dbReference>
<sequence length="416" mass="46062">MFTFTESVALFLVLLTLESTANPGPPRCFIDLVDNPDNVSPLIVDTDYNFPNPTNLTGVSIHSGQRLYWACPGGYFSEPGFNVNGQIAHCGGGTFHTGQGHPILYENVTCTLIDALRPHLTEIHINPGVLCELGTSRPISIGYSVNHNFVKVLDACFQTDVNIPLYTKYTLTRWASLIPNHREPPSRYFYAVDIIHADVANVYNDINGNLENLGLENYINDTFFLTKGSLSSQWEFLYTYQRDATFDLTNVAPQWNSVGSGNWGAIISGVQTFLELGGIGDEAKVISGTLKVATLTDSSGSDVELYLLNGKVPVPRWFWKLIYFPELHFGAIFFVYNNIYHEKSQVDAEFLAEICVNDVLLDVIAGWSLDDIKYDDQTGGFAYACVLNTAQILDPVILKVVANFLAEVGVQAVNLF</sequence>
<dbReference type="GO" id="GO:0006309">
    <property type="term" value="P:apoptotic DNA fragmentation"/>
    <property type="evidence" value="ECO:0007669"/>
    <property type="project" value="TreeGrafter"/>
</dbReference>
<organism evidence="6 7">
    <name type="scientific">Zophobas morio</name>
    <dbReference type="NCBI Taxonomy" id="2755281"/>
    <lineage>
        <taxon>Eukaryota</taxon>
        <taxon>Metazoa</taxon>
        <taxon>Ecdysozoa</taxon>
        <taxon>Arthropoda</taxon>
        <taxon>Hexapoda</taxon>
        <taxon>Insecta</taxon>
        <taxon>Pterygota</taxon>
        <taxon>Neoptera</taxon>
        <taxon>Endopterygota</taxon>
        <taxon>Coleoptera</taxon>
        <taxon>Polyphaga</taxon>
        <taxon>Cucujiformia</taxon>
        <taxon>Tenebrionidae</taxon>
        <taxon>Zophobas</taxon>
    </lineage>
</organism>